<sequence>MNEINPARQPVVRITDTGEAMADSRDVAAYFGKRHCDVLTALRNLNCSAEFRERNFASFKNKDLAGESTSHVLMTKDGFMFLVLGFTGGRAATFKERYIAQFNAMEAELRHRSADPMRALADPAALRSLLLTYSEKVIALEGEVAELRPQADALDRIAQSDGSLCITDAAKTLQVRPKDLFT</sequence>
<proteinExistence type="predicted"/>
<dbReference type="Pfam" id="PF03374">
    <property type="entry name" value="ANT"/>
    <property type="match status" value="1"/>
</dbReference>
<evidence type="ECO:0000259" key="1">
    <source>
        <dbReference type="Pfam" id="PF03374"/>
    </source>
</evidence>
<dbReference type="AlphaFoldDB" id="A0A9X4XSV3"/>
<feature type="domain" description="Antirepressor protein C-terminal" evidence="1">
    <location>
        <begin position="141"/>
        <end position="181"/>
    </location>
</feature>
<dbReference type="NCBIfam" id="TIGR02681">
    <property type="entry name" value="phage_pRha"/>
    <property type="match status" value="1"/>
</dbReference>
<evidence type="ECO:0000313" key="2">
    <source>
        <dbReference type="EMBL" id="MTW19424.1"/>
    </source>
</evidence>
<evidence type="ECO:0000313" key="3">
    <source>
        <dbReference type="Proteomes" id="UP000438991"/>
    </source>
</evidence>
<dbReference type="RefSeq" id="WP_284694425.1">
    <property type="nucleotide sequence ID" value="NZ_WNKV01000037.1"/>
</dbReference>
<protein>
    <recommendedName>
        <fullName evidence="1">Antirepressor protein C-terminal domain-containing protein</fullName>
    </recommendedName>
</protein>
<gene>
    <name evidence="2" type="ORF">GJ689_24850</name>
</gene>
<feature type="non-terminal residue" evidence="2">
    <location>
        <position position="182"/>
    </location>
</feature>
<dbReference type="EMBL" id="WNKV01000037">
    <property type="protein sequence ID" value="MTW19424.1"/>
    <property type="molecule type" value="Genomic_DNA"/>
</dbReference>
<dbReference type="InterPro" id="IPR014054">
    <property type="entry name" value="Phage_regulatory_Rha"/>
</dbReference>
<name>A0A9X4XSV3_9BRAD</name>
<dbReference type="InterPro" id="IPR005039">
    <property type="entry name" value="Ant_C"/>
</dbReference>
<dbReference type="Pfam" id="PF09669">
    <property type="entry name" value="Phage_pRha"/>
    <property type="match status" value="1"/>
</dbReference>
<dbReference type="Proteomes" id="UP000438991">
    <property type="component" value="Unassembled WGS sequence"/>
</dbReference>
<dbReference type="GO" id="GO:0003677">
    <property type="term" value="F:DNA binding"/>
    <property type="evidence" value="ECO:0007669"/>
    <property type="project" value="InterPro"/>
</dbReference>
<accession>A0A9X4XSV3</accession>
<comment type="caution">
    <text evidence="2">The sequence shown here is derived from an EMBL/GenBank/DDBJ whole genome shotgun (WGS) entry which is preliminary data.</text>
</comment>
<organism evidence="2 3">
    <name type="scientific">Rhodoplanes serenus</name>
    <dbReference type="NCBI Taxonomy" id="200615"/>
    <lineage>
        <taxon>Bacteria</taxon>
        <taxon>Pseudomonadati</taxon>
        <taxon>Pseudomonadota</taxon>
        <taxon>Alphaproteobacteria</taxon>
        <taxon>Hyphomicrobiales</taxon>
        <taxon>Nitrobacteraceae</taxon>
        <taxon>Rhodoplanes</taxon>
    </lineage>
</organism>
<reference evidence="2 3" key="1">
    <citation type="submission" date="2019-11" db="EMBL/GenBank/DDBJ databases">
        <title>Whole-genome sequence of Rhodoplanes serenus DSM 18633, type strain.</title>
        <authorList>
            <person name="Kyndt J.A."/>
            <person name="Meyer T.E."/>
        </authorList>
    </citation>
    <scope>NUCLEOTIDE SEQUENCE [LARGE SCALE GENOMIC DNA]</scope>
    <source>
        <strain evidence="2 3">DSM 18633</strain>
    </source>
</reference>